<feature type="binding site" evidence="6">
    <location>
        <position position="148"/>
    </location>
    <ligand>
        <name>Zn(2+)</name>
        <dbReference type="ChEBI" id="CHEBI:29105"/>
        <label>1</label>
    </ligand>
</feature>
<comment type="caution">
    <text evidence="11">The sequence shown here is derived from an EMBL/GenBank/DDBJ whole genome shotgun (WGS) entry which is preliminary data.</text>
</comment>
<dbReference type="PANTHER" id="PTHR43096:SF52">
    <property type="entry name" value="DNAJ HOMOLOG 1, MITOCHONDRIAL-RELATED"/>
    <property type="match status" value="1"/>
</dbReference>
<feature type="repeat" description="CXXCXGXG motif" evidence="6">
    <location>
        <begin position="148"/>
        <end position="155"/>
    </location>
</feature>
<gene>
    <name evidence="6 11" type="primary">dnaJ</name>
    <name evidence="11" type="ORF">ATOP_09190</name>
</gene>
<reference evidence="11" key="1">
    <citation type="journal article" date="2022" name="Int. J. Syst. Evol. Microbiol.">
        <title>Granulimonas faecalis gen. nov., sp. nov., and Leptogranulimonas caecicola gen. nov., sp. nov., novel lactate-producing Atopobiaceae bacteria isolated from mouse intestines, and an emended description of the family Atopobiaceae.</title>
        <authorList>
            <person name="Morinaga K."/>
            <person name="Kusada H."/>
            <person name="Sakamoto S."/>
            <person name="Murakami T."/>
            <person name="Toyoda A."/>
            <person name="Mori H."/>
            <person name="Meng X.Y."/>
            <person name="Takashino M."/>
            <person name="Murotomi K."/>
            <person name="Tamaki H."/>
        </authorList>
    </citation>
    <scope>NUCLEOTIDE SEQUENCE</scope>
    <source>
        <strain evidence="11">OPF53</strain>
    </source>
</reference>
<evidence type="ECO:0000259" key="10">
    <source>
        <dbReference type="PROSITE" id="PS51188"/>
    </source>
</evidence>
<feature type="zinc finger region" description="CR-type" evidence="7">
    <location>
        <begin position="135"/>
        <end position="217"/>
    </location>
</feature>
<feature type="binding site" evidence="6">
    <location>
        <position position="165"/>
    </location>
    <ligand>
        <name>Zn(2+)</name>
        <dbReference type="ChEBI" id="CHEBI:29105"/>
        <label>2</label>
    </ligand>
</feature>
<dbReference type="EMBL" id="BQKC01000001">
    <property type="protein sequence ID" value="GJM55264.1"/>
    <property type="molecule type" value="Genomic_DNA"/>
</dbReference>
<feature type="binding site" evidence="6">
    <location>
        <position position="194"/>
    </location>
    <ligand>
        <name>Zn(2+)</name>
        <dbReference type="ChEBI" id="CHEBI:29105"/>
        <label>2</label>
    </ligand>
</feature>
<evidence type="ECO:0000256" key="6">
    <source>
        <dbReference type="HAMAP-Rule" id="MF_01152"/>
    </source>
</evidence>
<feature type="domain" description="J" evidence="9">
    <location>
        <begin position="8"/>
        <end position="72"/>
    </location>
</feature>
<dbReference type="GO" id="GO:0009408">
    <property type="term" value="P:response to heat"/>
    <property type="evidence" value="ECO:0007669"/>
    <property type="project" value="InterPro"/>
</dbReference>
<dbReference type="InterPro" id="IPR018253">
    <property type="entry name" value="DnaJ_domain_CS"/>
</dbReference>
<keyword evidence="2 6" id="KW-0677">Repeat</keyword>
<protein>
    <recommendedName>
        <fullName evidence="6">Chaperone protein DnaJ</fullName>
    </recommendedName>
</protein>
<dbReference type="PRINTS" id="PR00625">
    <property type="entry name" value="JDOMAIN"/>
</dbReference>
<comment type="subunit">
    <text evidence="6">Homodimer.</text>
</comment>
<dbReference type="InterPro" id="IPR001623">
    <property type="entry name" value="DnaJ_domain"/>
</dbReference>
<evidence type="ECO:0000256" key="2">
    <source>
        <dbReference type="ARBA" id="ARBA00022737"/>
    </source>
</evidence>
<dbReference type="NCBIfam" id="NF008035">
    <property type="entry name" value="PRK10767.1"/>
    <property type="match status" value="1"/>
</dbReference>
<dbReference type="GO" id="GO:0006260">
    <property type="term" value="P:DNA replication"/>
    <property type="evidence" value="ECO:0007669"/>
    <property type="project" value="UniProtKB-KW"/>
</dbReference>
<evidence type="ECO:0000259" key="9">
    <source>
        <dbReference type="PROSITE" id="PS50076"/>
    </source>
</evidence>
<comment type="domain">
    <text evidence="6">The J domain is necessary and sufficient to stimulate DnaK ATPase activity. Zinc center 1 plays an important role in the autonomous, DnaK-independent chaperone activity of DnaJ. Zinc center 2 is essential for interaction with DnaK and for DnaJ activity.</text>
</comment>
<feature type="domain" description="CR-type" evidence="10">
    <location>
        <begin position="135"/>
        <end position="217"/>
    </location>
</feature>
<evidence type="ECO:0000313" key="12">
    <source>
        <dbReference type="Proteomes" id="UP001055025"/>
    </source>
</evidence>
<dbReference type="PROSITE" id="PS50076">
    <property type="entry name" value="DNAJ_2"/>
    <property type="match status" value="1"/>
</dbReference>
<comment type="cofactor">
    <cofactor evidence="6">
        <name>Zn(2+)</name>
        <dbReference type="ChEBI" id="CHEBI:29105"/>
    </cofactor>
    <text evidence="6">Binds 2 Zn(2+) ions per monomer.</text>
</comment>
<feature type="binding site" evidence="6">
    <location>
        <position position="191"/>
    </location>
    <ligand>
        <name>Zn(2+)</name>
        <dbReference type="ChEBI" id="CHEBI:29105"/>
        <label>2</label>
    </ligand>
</feature>
<keyword evidence="6" id="KW-0963">Cytoplasm</keyword>
<comment type="similarity">
    <text evidence="6">Belongs to the DnaJ family.</text>
</comment>
<dbReference type="CDD" id="cd10719">
    <property type="entry name" value="DnaJ_zf"/>
    <property type="match status" value="1"/>
</dbReference>
<proteinExistence type="inferred from homology"/>
<comment type="function">
    <text evidence="6">Participates actively in the response to hyperosmotic and heat shock by preventing the aggregation of stress-denatured proteins and by disaggregating proteins, also in an autonomous, DnaK-independent fashion. Unfolded proteins bind initially to DnaJ; upon interaction with the DnaJ-bound protein, DnaK hydrolyzes its bound ATP, resulting in the formation of a stable complex. GrpE releases ADP from DnaK; ATP binding to DnaK triggers the release of the substrate protein, thus completing the reaction cycle. Several rounds of ATP-dependent interactions between DnaJ, DnaK and GrpE are required for fully efficient folding. Also involved, together with DnaK and GrpE, in the DNA replication of plasmids through activation of initiation proteins.</text>
</comment>
<dbReference type="GO" id="GO:0051082">
    <property type="term" value="F:unfolded protein binding"/>
    <property type="evidence" value="ECO:0007669"/>
    <property type="project" value="UniProtKB-UniRule"/>
</dbReference>
<dbReference type="SUPFAM" id="SSF49493">
    <property type="entry name" value="HSP40/DnaJ peptide-binding domain"/>
    <property type="match status" value="2"/>
</dbReference>
<feature type="repeat" description="CXXCXGXG motif" evidence="6">
    <location>
        <begin position="191"/>
        <end position="198"/>
    </location>
</feature>
<dbReference type="CDD" id="cd10747">
    <property type="entry name" value="DnaJ_C"/>
    <property type="match status" value="1"/>
</dbReference>
<keyword evidence="6" id="KW-0346">Stress response</keyword>
<feature type="repeat" description="CXXCXGXG motif" evidence="6">
    <location>
        <begin position="165"/>
        <end position="172"/>
    </location>
</feature>
<keyword evidence="5 6" id="KW-0143">Chaperone</keyword>
<evidence type="ECO:0000256" key="4">
    <source>
        <dbReference type="ARBA" id="ARBA00022833"/>
    </source>
</evidence>
<evidence type="ECO:0000256" key="1">
    <source>
        <dbReference type="ARBA" id="ARBA00022723"/>
    </source>
</evidence>
<evidence type="ECO:0000313" key="11">
    <source>
        <dbReference type="EMBL" id="GJM55264.1"/>
    </source>
</evidence>
<dbReference type="FunFam" id="2.60.260.20:FF:000013">
    <property type="entry name" value="DnaJ subfamily B member 11"/>
    <property type="match status" value="1"/>
</dbReference>
<dbReference type="SMART" id="SM00271">
    <property type="entry name" value="DnaJ"/>
    <property type="match status" value="1"/>
</dbReference>
<keyword evidence="1 6" id="KW-0479">Metal-binding</keyword>
<keyword evidence="4 6" id="KW-0862">Zinc</keyword>
<feature type="repeat" description="CXXCXGXG motif" evidence="6">
    <location>
        <begin position="205"/>
        <end position="212"/>
    </location>
</feature>
<dbReference type="CDD" id="cd06257">
    <property type="entry name" value="DnaJ"/>
    <property type="match status" value="1"/>
</dbReference>
<keyword evidence="6" id="KW-0235">DNA replication</keyword>
<comment type="subcellular location">
    <subcellularLocation>
        <location evidence="6">Cytoplasm</location>
    </subcellularLocation>
</comment>
<feature type="binding site" evidence="6">
    <location>
        <position position="208"/>
    </location>
    <ligand>
        <name>Zn(2+)</name>
        <dbReference type="ChEBI" id="CHEBI:29105"/>
        <label>1</label>
    </ligand>
</feature>
<dbReference type="InterPro" id="IPR036410">
    <property type="entry name" value="HSP_DnaJ_Cys-rich_dom_sf"/>
</dbReference>
<dbReference type="GO" id="GO:0005524">
    <property type="term" value="F:ATP binding"/>
    <property type="evidence" value="ECO:0007669"/>
    <property type="project" value="InterPro"/>
</dbReference>
<dbReference type="InterPro" id="IPR008971">
    <property type="entry name" value="HSP40/DnaJ_pept-bd"/>
</dbReference>
<feature type="compositionally biased region" description="Basic residues" evidence="8">
    <location>
        <begin position="405"/>
        <end position="428"/>
    </location>
</feature>
<evidence type="ECO:0000256" key="7">
    <source>
        <dbReference type="PROSITE-ProRule" id="PRU00546"/>
    </source>
</evidence>
<dbReference type="SUPFAM" id="SSF57938">
    <property type="entry name" value="DnaJ/Hsp40 cysteine-rich domain"/>
    <property type="match status" value="1"/>
</dbReference>
<dbReference type="Gene3D" id="6.20.20.10">
    <property type="match status" value="2"/>
</dbReference>
<dbReference type="InterPro" id="IPR012724">
    <property type="entry name" value="DnaJ"/>
</dbReference>
<dbReference type="GO" id="GO:0005737">
    <property type="term" value="C:cytoplasm"/>
    <property type="evidence" value="ECO:0007669"/>
    <property type="project" value="UniProtKB-SubCell"/>
</dbReference>
<dbReference type="InterPro" id="IPR001305">
    <property type="entry name" value="HSP_DnaJ_Cys-rich_dom"/>
</dbReference>
<keyword evidence="3 6" id="KW-0863">Zinc-finger</keyword>
<dbReference type="PANTHER" id="PTHR43096">
    <property type="entry name" value="DNAJ HOMOLOG 1, MITOCHONDRIAL-RELATED"/>
    <property type="match status" value="1"/>
</dbReference>
<dbReference type="GO" id="GO:0042026">
    <property type="term" value="P:protein refolding"/>
    <property type="evidence" value="ECO:0007669"/>
    <property type="project" value="TreeGrafter"/>
</dbReference>
<dbReference type="Pfam" id="PF01556">
    <property type="entry name" value="DnaJ_C"/>
    <property type="match status" value="1"/>
</dbReference>
<dbReference type="Pfam" id="PF00684">
    <property type="entry name" value="DnaJ_CXXCXGXG"/>
    <property type="match status" value="1"/>
</dbReference>
<feature type="binding site" evidence="6">
    <location>
        <position position="168"/>
    </location>
    <ligand>
        <name>Zn(2+)</name>
        <dbReference type="ChEBI" id="CHEBI:29105"/>
        <label>2</label>
    </ligand>
</feature>
<dbReference type="Gene3D" id="2.60.260.20">
    <property type="entry name" value="Urease metallochaperone UreE, N-terminal domain"/>
    <property type="match status" value="2"/>
</dbReference>
<dbReference type="Gene3D" id="1.10.287.110">
    <property type="entry name" value="DnaJ domain"/>
    <property type="match status" value="1"/>
</dbReference>
<dbReference type="Pfam" id="PF00226">
    <property type="entry name" value="DnaJ"/>
    <property type="match status" value="1"/>
</dbReference>
<name>A0AAV5B1E2_9ACTN</name>
<organism evidence="11 12">
    <name type="scientific">Granulimonas faecalis</name>
    <dbReference type="NCBI Taxonomy" id="2894155"/>
    <lineage>
        <taxon>Bacteria</taxon>
        <taxon>Bacillati</taxon>
        <taxon>Actinomycetota</taxon>
        <taxon>Coriobacteriia</taxon>
        <taxon>Coriobacteriales</taxon>
        <taxon>Kribbibacteriaceae</taxon>
        <taxon>Granulimonas</taxon>
    </lineage>
</organism>
<dbReference type="SUPFAM" id="SSF46565">
    <property type="entry name" value="Chaperone J-domain"/>
    <property type="match status" value="1"/>
</dbReference>
<dbReference type="Proteomes" id="UP001055025">
    <property type="component" value="Unassembled WGS sequence"/>
</dbReference>
<dbReference type="PROSITE" id="PS00636">
    <property type="entry name" value="DNAJ_1"/>
    <property type="match status" value="1"/>
</dbReference>
<sequence length="428" mass="45819">MAEVQHRDYYEVLGVGRDADAKTIKRAFLKKARTLHPDVSDEPDAEERFKEVNEAYSVLSDETKRANYDRYGDPNGPSGFGGMGGMDDFFGGGFDMADLFSDFFGGRASGAGRPRTRGRDMSVTLTITLEQAASGFERTITYDRLAPCEDCGGTGSTDGEPPVTCPECSGTGYVVGWQHTILGRMQTQTTCPECHGTGQVIEHPCETCDGQGRTPSREKVRISIPAGVDTGAQLVVEGAGEAGVRGDAAGDLVVRVDVAQGDRFVRQGDDLFCPLSVDAFEAMLGATVTVDGILEGEEVEVDVPAGTQPGARLVVAGRGMPRLRTPERRGDLVCVVDVVVPQDLGDDEVERLEAIALGRGCRLSTKGPTEGEVLDELHEQNRRDVEVPGAQSGDDRGGDGGKAAPKPKKQAPKSKRGPFSGRRRKKKR</sequence>
<dbReference type="HAMAP" id="MF_01152">
    <property type="entry name" value="DnaJ"/>
    <property type="match status" value="1"/>
</dbReference>
<keyword evidence="12" id="KW-1185">Reference proteome</keyword>
<dbReference type="AlphaFoldDB" id="A0AAV5B1E2"/>
<dbReference type="RefSeq" id="WP_265590759.1">
    <property type="nucleotide sequence ID" value="NZ_BQKC01000001.1"/>
</dbReference>
<dbReference type="InterPro" id="IPR002939">
    <property type="entry name" value="DnaJ_C"/>
</dbReference>
<evidence type="ECO:0000256" key="3">
    <source>
        <dbReference type="ARBA" id="ARBA00022771"/>
    </source>
</evidence>
<feature type="binding site" evidence="6">
    <location>
        <position position="205"/>
    </location>
    <ligand>
        <name>Zn(2+)</name>
        <dbReference type="ChEBI" id="CHEBI:29105"/>
        <label>1</label>
    </ligand>
</feature>
<evidence type="ECO:0000256" key="5">
    <source>
        <dbReference type="ARBA" id="ARBA00023186"/>
    </source>
</evidence>
<dbReference type="GO" id="GO:0008270">
    <property type="term" value="F:zinc ion binding"/>
    <property type="evidence" value="ECO:0007669"/>
    <property type="project" value="UniProtKB-UniRule"/>
</dbReference>
<dbReference type="InterPro" id="IPR036869">
    <property type="entry name" value="J_dom_sf"/>
</dbReference>
<feature type="binding site" evidence="6">
    <location>
        <position position="151"/>
    </location>
    <ligand>
        <name>Zn(2+)</name>
        <dbReference type="ChEBI" id="CHEBI:29105"/>
        <label>1</label>
    </ligand>
</feature>
<evidence type="ECO:0000256" key="8">
    <source>
        <dbReference type="SAM" id="MobiDB-lite"/>
    </source>
</evidence>
<dbReference type="PROSITE" id="PS51188">
    <property type="entry name" value="ZF_CR"/>
    <property type="match status" value="1"/>
</dbReference>
<dbReference type="GO" id="GO:0031072">
    <property type="term" value="F:heat shock protein binding"/>
    <property type="evidence" value="ECO:0007669"/>
    <property type="project" value="InterPro"/>
</dbReference>
<accession>A0AAV5B1E2</accession>
<feature type="region of interest" description="Disordered" evidence="8">
    <location>
        <begin position="378"/>
        <end position="428"/>
    </location>
</feature>